<comment type="caution">
    <text evidence="2">The sequence shown here is derived from an EMBL/GenBank/DDBJ whole genome shotgun (WGS) entry which is preliminary data.</text>
</comment>
<dbReference type="Proteomes" id="UP001150531">
    <property type="component" value="Unassembled WGS sequence"/>
</dbReference>
<protein>
    <recommendedName>
        <fullName evidence="4">Big-1 domain-containing protein</fullName>
    </recommendedName>
</protein>
<reference evidence="2" key="1">
    <citation type="submission" date="2022-05" db="EMBL/GenBank/DDBJ databases">
        <title>Novel Pseudomonas spp. Isolated from a Rainbow Trout Aquaculture Facility.</title>
        <authorList>
            <person name="Testerman T."/>
            <person name="Graf J."/>
        </authorList>
    </citation>
    <scope>NUCLEOTIDE SEQUENCE</scope>
    <source>
        <strain evidence="2">ID386</strain>
    </source>
</reference>
<feature type="region of interest" description="Disordered" evidence="1">
    <location>
        <begin position="1384"/>
        <end position="1406"/>
    </location>
</feature>
<evidence type="ECO:0000313" key="3">
    <source>
        <dbReference type="Proteomes" id="UP001150531"/>
    </source>
</evidence>
<evidence type="ECO:0000256" key="1">
    <source>
        <dbReference type="SAM" id="MobiDB-lite"/>
    </source>
</evidence>
<sequence>MSQRGIESDHNFVMNGDMTEGYDHWDDVVNPGGVGIREDRWEDTLVSIMTLTHRAAVRQRMVVPIGQQVDVRYHLRFLYENTYPSSAGQVVVNKKDSPEKFVIDLPAKTRLQDAAPSAVNLIELEEVLPDGLGLQAGDELVLNLISPVRAAGEPSSVEIRLTRIEIKLNLPALELFAVLNDGKRFDAGNVLPICLGATGDQRHRVSFAVDPESVWKNLEANLWLEDNPLEAISAEPELGKSQLIGLDWLLDCPEPSGKEPYELKAKIYSKYSAPPYSLLVSWGHHLLELLVLKQAETCPVIEYSQSVELQVQVRSFYTHAPVASEVVWRVEGKAGKVLHRALTDAQGQATYLYTPTEEGVSRVTASVASLLSENGEATRTFEVQAFAIDPFKTLQARFDGGAPAFWGAKTRYPERGERFLVNLDIPEGHPLSGAEFFLIWAEGDLPADVGATAQPDFGAPAPVDGGTVLWTTNFEDKRDGLFDWALGCSELQHSSPGNALSLAYNRVEIGETWGPNKLPVVDESEIVTCMVKVQRGDRQPVSNVGVEFDTPTGTVRSLTGVDGWASVDHSPANAGDYDIVARVRRHEDAPVQEHSFAVKALSTSAWKGQVNFSLDGNPIDRVVQGVICRRGRAHKLRIDPVAGSSFIGKSIALHWNANTPLLPRFQLNPQVGVPRVMTSSGLEWDITSGTDLSGLSTLAFSSSHLPEMREFPLRLLAADLASEARAMLDHVSAEPGKDTLYPCLRTSHQSIHMPYGISALHGLPVKMAITPLAPGMVVNPPLTEDVVMTAGGARRQLDFTDSTADVEMTQTATIVIDGESLTMQTQLKLGHNKLKILATRGPAIDPVMSKGERARVEFRLGSAFNDQPVEGAEIAVQTGSAGPVSLRTDADGWARLDVLPSQAGVSPITAVASNPYDGSTAETGAQLTALATDPWLDLDVSVSDSQRYAWAEKAFFPRRGEAFGFRLFARDGSPLLDQTLALGLVNPGRSEVGLEFNRVLGEFHALDEQGLDFEFTDGDVKDASVSLQLAASRLLERSAVQHLSLGSQVLVARITSTSSVLEVVDWGATVNAEVTVTHALTGKAMRGLPIRWELGEQESRETYTSYRGVARISFVPRIAGPGIVTATVAGGADSASVNFRYSMNEPCRIEELVVDVPSGQPGQKVLAHVLVVSALSGMVLSGIEVGWRQGSQKLDSTFTDAQGKASIEFWMVPGETRLIASVRSGLAGSNVKSLILSAQQDELVVEELTSDKTEVWLGETLTAQARVLYERHGGVAPGVPVVWRFPTMQSRTSMTNVNGLAEVKVTPAFVGLHQLAAYVRNDSAGSKTLNYEVLDPLDSPDHADIESVTASISPVLVNTFTTMTALIVATRSRQPMANRKIFVSRNGQATQETSTDNQGKFTHSWSPISTSDQVSLWVTLKNPGGSSVSKGVTVPVVDR</sequence>
<dbReference type="InterPro" id="IPR008964">
    <property type="entry name" value="Invasin/intimin_cell_adhesion"/>
</dbReference>
<evidence type="ECO:0008006" key="4">
    <source>
        <dbReference type="Google" id="ProtNLM"/>
    </source>
</evidence>
<feature type="compositionally biased region" description="Polar residues" evidence="1">
    <location>
        <begin position="1385"/>
        <end position="1406"/>
    </location>
</feature>
<dbReference type="InterPro" id="IPR013783">
    <property type="entry name" value="Ig-like_fold"/>
</dbReference>
<evidence type="ECO:0000313" key="2">
    <source>
        <dbReference type="EMBL" id="MDD1123825.1"/>
    </source>
</evidence>
<keyword evidence="3" id="KW-1185">Reference proteome</keyword>
<organism evidence="2 3">
    <name type="scientific">Pseudomonas aphyarum</name>
    <dbReference type="NCBI Taxonomy" id="2942629"/>
    <lineage>
        <taxon>Bacteria</taxon>
        <taxon>Pseudomonadati</taxon>
        <taxon>Pseudomonadota</taxon>
        <taxon>Gammaproteobacteria</taxon>
        <taxon>Pseudomonadales</taxon>
        <taxon>Pseudomonadaceae</taxon>
        <taxon>Pseudomonas</taxon>
    </lineage>
</organism>
<dbReference type="Gene3D" id="2.60.40.10">
    <property type="entry name" value="Immunoglobulins"/>
    <property type="match status" value="1"/>
</dbReference>
<gene>
    <name evidence="2" type="ORF">M5G18_04440</name>
</gene>
<dbReference type="SUPFAM" id="SSF49373">
    <property type="entry name" value="Invasin/intimin cell-adhesion fragments"/>
    <property type="match status" value="2"/>
</dbReference>
<name>A0ABT5PJB8_9PSED</name>
<proteinExistence type="predicted"/>
<dbReference type="RefSeq" id="WP_273899263.1">
    <property type="nucleotide sequence ID" value="NZ_JAMDGS010000002.1"/>
</dbReference>
<accession>A0ABT5PJB8</accession>
<dbReference type="EMBL" id="JAMDGS010000002">
    <property type="protein sequence ID" value="MDD1123825.1"/>
    <property type="molecule type" value="Genomic_DNA"/>
</dbReference>